<dbReference type="RefSeq" id="XP_025430816.1">
    <property type="nucleotide sequence ID" value="XM_025575135.1"/>
</dbReference>
<name>A0A318ZEW7_9EURO</name>
<gene>
    <name evidence="1" type="ORF">BP01DRAFT_357181</name>
</gene>
<evidence type="ECO:0000313" key="1">
    <source>
        <dbReference type="EMBL" id="PYH44834.1"/>
    </source>
</evidence>
<accession>A0A318ZEW7</accession>
<evidence type="ECO:0000313" key="2">
    <source>
        <dbReference type="Proteomes" id="UP000248349"/>
    </source>
</evidence>
<reference evidence="1 2" key="1">
    <citation type="submission" date="2016-12" db="EMBL/GenBank/DDBJ databases">
        <title>The genomes of Aspergillus section Nigri reveals drivers in fungal speciation.</title>
        <authorList>
            <consortium name="DOE Joint Genome Institute"/>
            <person name="Vesth T.C."/>
            <person name="Nybo J."/>
            <person name="Theobald S."/>
            <person name="Brandl J."/>
            <person name="Frisvad J.C."/>
            <person name="Nielsen K.F."/>
            <person name="Lyhne E.K."/>
            <person name="Kogle M.E."/>
            <person name="Kuo A."/>
            <person name="Riley R."/>
            <person name="Clum A."/>
            <person name="Nolan M."/>
            <person name="Lipzen A."/>
            <person name="Salamov A."/>
            <person name="Henrissat B."/>
            <person name="Wiebenga A."/>
            <person name="De Vries R.P."/>
            <person name="Grigoriev I.V."/>
            <person name="Mortensen U.H."/>
            <person name="Andersen M.R."/>
            <person name="Baker S.E."/>
        </authorList>
    </citation>
    <scope>NUCLEOTIDE SEQUENCE [LARGE SCALE GENOMIC DNA]</scope>
    <source>
        <strain evidence="1 2">JOP 1030-1</strain>
    </source>
</reference>
<keyword evidence="2" id="KW-1185">Reference proteome</keyword>
<dbReference type="Proteomes" id="UP000248349">
    <property type="component" value="Unassembled WGS sequence"/>
</dbReference>
<dbReference type="GeneID" id="37076363"/>
<dbReference type="AlphaFoldDB" id="A0A318ZEW7"/>
<proteinExistence type="predicted"/>
<sequence length="87" mass="9649">MGQLKDTLILQENHSFCFAVTDEPVALWILYLILGQIFGTLESVEVTASWSLLWAKLVESLNGDFTIIHCPRKLPTAPPRAPLASPD</sequence>
<dbReference type="EMBL" id="KZ821234">
    <property type="protein sequence ID" value="PYH44834.1"/>
    <property type="molecule type" value="Genomic_DNA"/>
</dbReference>
<protein>
    <submittedName>
        <fullName evidence="1">Uncharacterized protein</fullName>
    </submittedName>
</protein>
<organism evidence="1 2">
    <name type="scientific">Aspergillus saccharolyticus JOP 1030-1</name>
    <dbReference type="NCBI Taxonomy" id="1450539"/>
    <lineage>
        <taxon>Eukaryota</taxon>
        <taxon>Fungi</taxon>
        <taxon>Dikarya</taxon>
        <taxon>Ascomycota</taxon>
        <taxon>Pezizomycotina</taxon>
        <taxon>Eurotiomycetes</taxon>
        <taxon>Eurotiomycetidae</taxon>
        <taxon>Eurotiales</taxon>
        <taxon>Aspergillaceae</taxon>
        <taxon>Aspergillus</taxon>
        <taxon>Aspergillus subgen. Circumdati</taxon>
    </lineage>
</organism>